<sequence length="361" mass="41004">MKQLEELVLTDCSGLTEINGLEGLTSIQKLNLQGCNLSLLKSTLTKRLFQIYSGFGHQITIYTSLSAFPDWVSQDWISRTSNFASTVFTDLPPDVSHNALAMILFRKNWGVCFNRFNYSVKTNTNVFELTDMPLLVFRISYLTEPDFSSMIIVPRTVFSVTDSDDRIEFTAHPHRWGDEENVEIFGIHLLYKSDVTLIDSTSINVDEENIKMVKTCIYSGFGHQITIYAPLSVSPDWVDQDWISRTSNSASTVSSDLPPDVSPNFMAMILCCKNWDIFNSFNYSVKTNTNVFESTDMPSIEFIIFLTQPDFSSMIIVPRTVFSVTDSDDRIEFTAHPHQLGDEENVEILGIHLLYKSDVTH</sequence>
<dbReference type="Gene3D" id="3.80.10.10">
    <property type="entry name" value="Ribonuclease Inhibitor"/>
    <property type="match status" value="1"/>
</dbReference>
<organism evidence="1 2">
    <name type="scientific">Heracleum sosnowskyi</name>
    <dbReference type="NCBI Taxonomy" id="360622"/>
    <lineage>
        <taxon>Eukaryota</taxon>
        <taxon>Viridiplantae</taxon>
        <taxon>Streptophyta</taxon>
        <taxon>Embryophyta</taxon>
        <taxon>Tracheophyta</taxon>
        <taxon>Spermatophyta</taxon>
        <taxon>Magnoliopsida</taxon>
        <taxon>eudicotyledons</taxon>
        <taxon>Gunneridae</taxon>
        <taxon>Pentapetalae</taxon>
        <taxon>asterids</taxon>
        <taxon>campanulids</taxon>
        <taxon>Apiales</taxon>
        <taxon>Apiaceae</taxon>
        <taxon>Apioideae</taxon>
        <taxon>apioid superclade</taxon>
        <taxon>Tordylieae</taxon>
        <taxon>Tordyliinae</taxon>
        <taxon>Heracleum</taxon>
    </lineage>
</organism>
<dbReference type="EMBL" id="JAUIZM010000008">
    <property type="protein sequence ID" value="KAK1367915.1"/>
    <property type="molecule type" value="Genomic_DNA"/>
</dbReference>
<reference evidence="1" key="1">
    <citation type="submission" date="2023-02" db="EMBL/GenBank/DDBJ databases">
        <title>Genome of toxic invasive species Heracleum sosnowskyi carries increased number of genes despite the absence of recent whole-genome duplications.</title>
        <authorList>
            <person name="Schelkunov M."/>
            <person name="Shtratnikova V."/>
            <person name="Makarenko M."/>
            <person name="Klepikova A."/>
            <person name="Omelchenko D."/>
            <person name="Novikova G."/>
            <person name="Obukhova E."/>
            <person name="Bogdanov V."/>
            <person name="Penin A."/>
            <person name="Logacheva M."/>
        </authorList>
    </citation>
    <scope>NUCLEOTIDE SEQUENCE</scope>
    <source>
        <strain evidence="1">Hsosn_3</strain>
        <tissue evidence="1">Leaf</tissue>
    </source>
</reference>
<reference evidence="1" key="2">
    <citation type="submission" date="2023-05" db="EMBL/GenBank/DDBJ databases">
        <authorList>
            <person name="Schelkunov M.I."/>
        </authorList>
    </citation>
    <scope>NUCLEOTIDE SEQUENCE</scope>
    <source>
        <strain evidence="1">Hsosn_3</strain>
        <tissue evidence="1">Leaf</tissue>
    </source>
</reference>
<dbReference type="InterPro" id="IPR032675">
    <property type="entry name" value="LRR_dom_sf"/>
</dbReference>
<dbReference type="Proteomes" id="UP001237642">
    <property type="component" value="Unassembled WGS sequence"/>
</dbReference>
<keyword evidence="2" id="KW-1185">Reference proteome</keyword>
<name>A0AAD8HKW1_9APIA</name>
<comment type="caution">
    <text evidence="1">The sequence shown here is derived from an EMBL/GenBank/DDBJ whole genome shotgun (WGS) entry which is preliminary data.</text>
</comment>
<dbReference type="AlphaFoldDB" id="A0AAD8HKW1"/>
<proteinExistence type="predicted"/>
<evidence type="ECO:0000313" key="2">
    <source>
        <dbReference type="Proteomes" id="UP001237642"/>
    </source>
</evidence>
<evidence type="ECO:0000313" key="1">
    <source>
        <dbReference type="EMBL" id="KAK1367915.1"/>
    </source>
</evidence>
<protein>
    <submittedName>
        <fullName evidence="1">Uncharacterized protein</fullName>
    </submittedName>
</protein>
<accession>A0AAD8HKW1</accession>
<gene>
    <name evidence="1" type="ORF">POM88_034007</name>
</gene>